<dbReference type="PANTHER" id="PTHR43861">
    <property type="entry name" value="TRANS-ACONITATE 2-METHYLTRANSFERASE-RELATED"/>
    <property type="match status" value="1"/>
</dbReference>
<proteinExistence type="predicted"/>
<keyword evidence="2" id="KW-0808">Transferase</keyword>
<reference evidence="2 3" key="1">
    <citation type="submission" date="2020-12" db="EMBL/GenBank/DDBJ databases">
        <title>Oil enriched cultivation method for isolating marine PHA-producing bacteria.</title>
        <authorList>
            <person name="Zheng W."/>
            <person name="Yu S."/>
            <person name="Huang Y."/>
        </authorList>
    </citation>
    <scope>NUCLEOTIDE SEQUENCE [LARGE SCALE GENOMIC DNA]</scope>
    <source>
        <strain evidence="2 3">SY-2-6</strain>
    </source>
</reference>
<keyword evidence="2" id="KW-0489">Methyltransferase</keyword>
<accession>A0ABS3DRD0</accession>
<comment type="caution">
    <text evidence="2">The sequence shown here is derived from an EMBL/GenBank/DDBJ whole genome shotgun (WGS) entry which is preliminary data.</text>
</comment>
<dbReference type="Proteomes" id="UP000663970">
    <property type="component" value="Unassembled WGS sequence"/>
</dbReference>
<protein>
    <submittedName>
        <fullName evidence="2">Class I SAM-dependent methyltransferase</fullName>
    </submittedName>
</protein>
<dbReference type="GO" id="GO:0008168">
    <property type="term" value="F:methyltransferase activity"/>
    <property type="evidence" value="ECO:0007669"/>
    <property type="project" value="UniProtKB-KW"/>
</dbReference>
<dbReference type="InterPro" id="IPR013216">
    <property type="entry name" value="Methyltransf_11"/>
</dbReference>
<feature type="domain" description="Methyltransferase type 11" evidence="1">
    <location>
        <begin position="50"/>
        <end position="144"/>
    </location>
</feature>
<dbReference type="GO" id="GO:0032259">
    <property type="term" value="P:methylation"/>
    <property type="evidence" value="ECO:0007669"/>
    <property type="project" value="UniProtKB-KW"/>
</dbReference>
<dbReference type="InterPro" id="IPR029063">
    <property type="entry name" value="SAM-dependent_MTases_sf"/>
</dbReference>
<evidence type="ECO:0000259" key="1">
    <source>
        <dbReference type="Pfam" id="PF08241"/>
    </source>
</evidence>
<sequence>MGYKGSSIYDKNEFFDAFLHRRNRRDSPNNAMEKPAFLNMMGKVHNQRVLDLGCGDGSFGLDLCRAGCRIYEGVEGSANMLKVAQENLKTARARLHHTMVEDFRMEPESYDLITSRMVLHYIEEVSVVFQSVYQGLKPGGRFVFSVQHPLLTSTTAPSDQPGGRTNWVVDDYFHRGERKEHWIDHEVIKYHRPVEVYVQELLQAGFQITGLKEGCPSPDAYKTKEEYERRMRIPLFLILGGKKR</sequence>
<dbReference type="SUPFAM" id="SSF53335">
    <property type="entry name" value="S-adenosyl-L-methionine-dependent methyltransferases"/>
    <property type="match status" value="1"/>
</dbReference>
<name>A0ABS3DRD0_9BACI</name>
<gene>
    <name evidence="2" type="ORF">JF544_01310</name>
</gene>
<evidence type="ECO:0000313" key="3">
    <source>
        <dbReference type="Proteomes" id="UP000663970"/>
    </source>
</evidence>
<dbReference type="CDD" id="cd02440">
    <property type="entry name" value="AdoMet_MTases"/>
    <property type="match status" value="1"/>
</dbReference>
<keyword evidence="3" id="KW-1185">Reference proteome</keyword>
<dbReference type="Pfam" id="PF08241">
    <property type="entry name" value="Methyltransf_11"/>
    <property type="match status" value="1"/>
</dbReference>
<dbReference type="Gene3D" id="3.40.50.150">
    <property type="entry name" value="Vaccinia Virus protein VP39"/>
    <property type="match status" value="1"/>
</dbReference>
<organism evidence="2 3">
    <name type="scientific">Halobacillus kuroshimensis</name>
    <dbReference type="NCBI Taxonomy" id="302481"/>
    <lineage>
        <taxon>Bacteria</taxon>
        <taxon>Bacillati</taxon>
        <taxon>Bacillota</taxon>
        <taxon>Bacilli</taxon>
        <taxon>Bacillales</taxon>
        <taxon>Bacillaceae</taxon>
        <taxon>Halobacillus</taxon>
    </lineage>
</organism>
<evidence type="ECO:0000313" key="2">
    <source>
        <dbReference type="EMBL" id="MBN8233859.1"/>
    </source>
</evidence>
<dbReference type="RefSeq" id="WP_206931871.1">
    <property type="nucleotide sequence ID" value="NZ_JAEKJY010000001.1"/>
</dbReference>
<dbReference type="EMBL" id="JAEKJY010000001">
    <property type="protein sequence ID" value="MBN8233859.1"/>
    <property type="molecule type" value="Genomic_DNA"/>
</dbReference>